<accession>A0A3M7RVD4</accession>
<evidence type="ECO:0000313" key="2">
    <source>
        <dbReference type="EMBL" id="RNA27298.1"/>
    </source>
</evidence>
<protein>
    <submittedName>
        <fullName evidence="2">Uncharacterized protein</fullName>
    </submittedName>
</protein>
<keyword evidence="1" id="KW-0472">Membrane</keyword>
<dbReference type="Proteomes" id="UP000276133">
    <property type="component" value="Unassembled WGS sequence"/>
</dbReference>
<dbReference type="EMBL" id="REGN01002563">
    <property type="protein sequence ID" value="RNA27298.1"/>
    <property type="molecule type" value="Genomic_DNA"/>
</dbReference>
<name>A0A3M7RVD4_BRAPC</name>
<keyword evidence="1" id="KW-0812">Transmembrane</keyword>
<dbReference type="AlphaFoldDB" id="A0A3M7RVD4"/>
<evidence type="ECO:0000313" key="3">
    <source>
        <dbReference type="Proteomes" id="UP000276133"/>
    </source>
</evidence>
<keyword evidence="3" id="KW-1185">Reference proteome</keyword>
<feature type="transmembrane region" description="Helical" evidence="1">
    <location>
        <begin position="51"/>
        <end position="74"/>
    </location>
</feature>
<evidence type="ECO:0000256" key="1">
    <source>
        <dbReference type="SAM" id="Phobius"/>
    </source>
</evidence>
<comment type="caution">
    <text evidence="2">The sequence shown here is derived from an EMBL/GenBank/DDBJ whole genome shotgun (WGS) entry which is preliminary data.</text>
</comment>
<proteinExistence type="predicted"/>
<keyword evidence="1" id="KW-1133">Transmembrane helix</keyword>
<gene>
    <name evidence="2" type="ORF">BpHYR1_034287</name>
</gene>
<organism evidence="2 3">
    <name type="scientific">Brachionus plicatilis</name>
    <name type="common">Marine rotifer</name>
    <name type="synonym">Brachionus muelleri</name>
    <dbReference type="NCBI Taxonomy" id="10195"/>
    <lineage>
        <taxon>Eukaryota</taxon>
        <taxon>Metazoa</taxon>
        <taxon>Spiralia</taxon>
        <taxon>Gnathifera</taxon>
        <taxon>Rotifera</taxon>
        <taxon>Eurotatoria</taxon>
        <taxon>Monogononta</taxon>
        <taxon>Pseudotrocha</taxon>
        <taxon>Ploima</taxon>
        <taxon>Brachionidae</taxon>
        <taxon>Brachionus</taxon>
    </lineage>
</organism>
<sequence length="85" mass="9709">MLFLLSKVVIRSSDHKVVAGLFECFDDDRVHDQQAEEWYDQSEQRVQKVELLYLLVRAVFGGANFGAVVLMMGLDVEHEQGHSVE</sequence>
<reference evidence="2 3" key="1">
    <citation type="journal article" date="2018" name="Sci. Rep.">
        <title>Genomic signatures of local adaptation to the degree of environmental predictability in rotifers.</title>
        <authorList>
            <person name="Franch-Gras L."/>
            <person name="Hahn C."/>
            <person name="Garcia-Roger E.M."/>
            <person name="Carmona M.J."/>
            <person name="Serra M."/>
            <person name="Gomez A."/>
        </authorList>
    </citation>
    <scope>NUCLEOTIDE SEQUENCE [LARGE SCALE GENOMIC DNA]</scope>
    <source>
        <strain evidence="2">HYR1</strain>
    </source>
</reference>